<feature type="compositionally biased region" description="Low complexity" evidence="1">
    <location>
        <begin position="147"/>
        <end position="158"/>
    </location>
</feature>
<comment type="caution">
    <text evidence="2">The sequence shown here is derived from an EMBL/GenBank/DDBJ whole genome shotgun (WGS) entry which is preliminary data.</text>
</comment>
<feature type="region of interest" description="Disordered" evidence="1">
    <location>
        <begin position="1"/>
        <end position="164"/>
    </location>
</feature>
<dbReference type="EMBL" id="CAUYUJ010021327">
    <property type="protein sequence ID" value="CAK0903997.1"/>
    <property type="molecule type" value="Genomic_DNA"/>
</dbReference>
<sequence>MLEDRPQWGSLRPGRKSLHAGPSSDLVSPSSKELPGIVACGSVLPPLPQGSLQASPRPSHSRVPSKQSPGCVADEDGAQPAEAEAGAQAAVASSRSTPTLQAATGAAGDKRKGGLAPLRRSMRSTSTPSAPRGSWAPGSSADTAKMLSGGRLSPSKSSSPKDFKAGFLESTSSIFADTRASWPVQPSPGEKSQKLLEGLNDLRWTAANGVETPDISLGTTAAVVNDLGDCESRLRQLERELLEKSTGLAADGASRHASVLVSQRTLQCARRKAELLKEVEKELSKFETEFADRDNLLLLVKAGDVLVPPVLAGALKFVASFTHGPEDKPSEAAARDEFEVFVKTFKLPGKHHFLESYRKQIFEAGEWWIESFLKEDAYGQAVHPVLKRIYDVARAAGLPDDHPKILTAERLLKVYPLAWVLTEAQRELEVDDDNVKKDPDMSCGIQVLGAATDAAARIEQNVMEAKEKGISEGDPQMAEATSIMKELRQRDAGRKRLVARARRSISNATTA</sequence>
<name>A0ABN9XYZ2_9DINO</name>
<keyword evidence="3" id="KW-1185">Reference proteome</keyword>
<evidence type="ECO:0000313" key="3">
    <source>
        <dbReference type="Proteomes" id="UP001189429"/>
    </source>
</evidence>
<gene>
    <name evidence="2" type="ORF">PCOR1329_LOCUS80153</name>
</gene>
<feature type="compositionally biased region" description="Polar residues" evidence="1">
    <location>
        <begin position="93"/>
        <end position="102"/>
    </location>
</feature>
<organism evidence="2 3">
    <name type="scientific">Prorocentrum cordatum</name>
    <dbReference type="NCBI Taxonomy" id="2364126"/>
    <lineage>
        <taxon>Eukaryota</taxon>
        <taxon>Sar</taxon>
        <taxon>Alveolata</taxon>
        <taxon>Dinophyceae</taxon>
        <taxon>Prorocentrales</taxon>
        <taxon>Prorocentraceae</taxon>
        <taxon>Prorocentrum</taxon>
    </lineage>
</organism>
<evidence type="ECO:0000313" key="2">
    <source>
        <dbReference type="EMBL" id="CAK0903997.1"/>
    </source>
</evidence>
<reference evidence="2" key="1">
    <citation type="submission" date="2023-10" db="EMBL/GenBank/DDBJ databases">
        <authorList>
            <person name="Chen Y."/>
            <person name="Shah S."/>
            <person name="Dougan E. K."/>
            <person name="Thang M."/>
            <person name="Chan C."/>
        </authorList>
    </citation>
    <scope>NUCLEOTIDE SEQUENCE [LARGE SCALE GENOMIC DNA]</scope>
</reference>
<protein>
    <submittedName>
        <fullName evidence="2">Uncharacterized protein</fullName>
    </submittedName>
</protein>
<feature type="compositionally biased region" description="Low complexity" evidence="1">
    <location>
        <begin position="78"/>
        <end position="92"/>
    </location>
</feature>
<proteinExistence type="predicted"/>
<evidence type="ECO:0000256" key="1">
    <source>
        <dbReference type="SAM" id="MobiDB-lite"/>
    </source>
</evidence>
<feature type="compositionally biased region" description="Polar residues" evidence="1">
    <location>
        <begin position="50"/>
        <end position="68"/>
    </location>
</feature>
<accession>A0ABN9XYZ2</accession>
<dbReference type="Proteomes" id="UP001189429">
    <property type="component" value="Unassembled WGS sequence"/>
</dbReference>